<evidence type="ECO:0000313" key="1">
    <source>
        <dbReference type="EMBL" id="CAH1394233.1"/>
    </source>
</evidence>
<dbReference type="OrthoDB" id="10565977at2759"/>
<proteinExistence type="predicted"/>
<organism evidence="1 2">
    <name type="scientific">Nezara viridula</name>
    <name type="common">Southern green stink bug</name>
    <name type="synonym">Cimex viridulus</name>
    <dbReference type="NCBI Taxonomy" id="85310"/>
    <lineage>
        <taxon>Eukaryota</taxon>
        <taxon>Metazoa</taxon>
        <taxon>Ecdysozoa</taxon>
        <taxon>Arthropoda</taxon>
        <taxon>Hexapoda</taxon>
        <taxon>Insecta</taxon>
        <taxon>Pterygota</taxon>
        <taxon>Neoptera</taxon>
        <taxon>Paraneoptera</taxon>
        <taxon>Hemiptera</taxon>
        <taxon>Heteroptera</taxon>
        <taxon>Panheteroptera</taxon>
        <taxon>Pentatomomorpha</taxon>
        <taxon>Pentatomoidea</taxon>
        <taxon>Pentatomidae</taxon>
        <taxon>Pentatominae</taxon>
        <taxon>Nezara</taxon>
    </lineage>
</organism>
<gene>
    <name evidence="1" type="ORF">NEZAVI_LOCUS4767</name>
</gene>
<sequence length="149" mass="16554">MDRHIDGKEVLIEPFQLPGGTVRIARVLVTPSEGRVWVKAVNLCGKEVCIDKGIVIVVASPTHLVLGPSSRISSLGSSDNDNYFESFIEDRQNHLQIEDINSIKQLIERYVLSPERKGDFHCTGVEHAVVTGDAKPIAVRPYRTPHIMN</sequence>
<name>A0A9P0ECH9_NEZVI</name>
<dbReference type="EMBL" id="OV725078">
    <property type="protein sequence ID" value="CAH1394233.1"/>
    <property type="molecule type" value="Genomic_DNA"/>
</dbReference>
<dbReference type="AlphaFoldDB" id="A0A9P0ECH9"/>
<evidence type="ECO:0000313" key="2">
    <source>
        <dbReference type="Proteomes" id="UP001152798"/>
    </source>
</evidence>
<dbReference type="Proteomes" id="UP001152798">
    <property type="component" value="Chromosome 2"/>
</dbReference>
<protein>
    <submittedName>
        <fullName evidence="1">Uncharacterized protein</fullName>
    </submittedName>
</protein>
<keyword evidence="2" id="KW-1185">Reference proteome</keyword>
<accession>A0A9P0ECH9</accession>
<reference evidence="1" key="1">
    <citation type="submission" date="2022-01" db="EMBL/GenBank/DDBJ databases">
        <authorList>
            <person name="King R."/>
        </authorList>
    </citation>
    <scope>NUCLEOTIDE SEQUENCE</scope>
</reference>